<dbReference type="PANTHER" id="PTHR31793:SF39">
    <property type="entry name" value="THIOESTERASE_THIOL ESTER DEHYDRASE-ISOMERASE"/>
    <property type="match status" value="1"/>
</dbReference>
<dbReference type="GO" id="GO:0047617">
    <property type="term" value="F:fatty acyl-CoA hydrolase activity"/>
    <property type="evidence" value="ECO:0007669"/>
    <property type="project" value="TreeGrafter"/>
</dbReference>
<protein>
    <recommendedName>
        <fullName evidence="4">HotDog domain-containing protein</fullName>
    </recommendedName>
</protein>
<dbReference type="AlphaFoldDB" id="A0A4P9ZV47"/>
<reference evidence="3" key="1">
    <citation type="journal article" date="2018" name="Nat. Microbiol.">
        <title>Leveraging single-cell genomics to expand the fungal tree of life.</title>
        <authorList>
            <person name="Ahrendt S.R."/>
            <person name="Quandt C.A."/>
            <person name="Ciobanu D."/>
            <person name="Clum A."/>
            <person name="Salamov A."/>
            <person name="Andreopoulos B."/>
            <person name="Cheng J.F."/>
            <person name="Woyke T."/>
            <person name="Pelin A."/>
            <person name="Henrissat B."/>
            <person name="Reynolds N.K."/>
            <person name="Benny G.L."/>
            <person name="Smith M.E."/>
            <person name="James T.Y."/>
            <person name="Grigoriev I.V."/>
        </authorList>
    </citation>
    <scope>NUCLEOTIDE SEQUENCE [LARGE SCALE GENOMIC DNA]</scope>
    <source>
        <strain evidence="3">RSA 468</strain>
    </source>
</reference>
<evidence type="ECO:0000313" key="3">
    <source>
        <dbReference type="Proteomes" id="UP000268162"/>
    </source>
</evidence>
<feature type="region of interest" description="Disordered" evidence="1">
    <location>
        <begin position="245"/>
        <end position="364"/>
    </location>
</feature>
<feature type="compositionally biased region" description="Low complexity" evidence="1">
    <location>
        <begin position="261"/>
        <end position="298"/>
    </location>
</feature>
<dbReference type="Gene3D" id="3.10.129.10">
    <property type="entry name" value="Hotdog Thioesterase"/>
    <property type="match status" value="1"/>
</dbReference>
<evidence type="ECO:0008006" key="4">
    <source>
        <dbReference type="Google" id="ProtNLM"/>
    </source>
</evidence>
<sequence length="405" mass="44777">MNAMQRRLMADTRSLSIHLPIRGRTIRQATVDSLSTQASVHRPYSTESKKDIFMKHLFNQPWMVKQSNSGQMPERIQALLKDYPLIINLPVQWGEQDTFGHLNNVSYLRYFETAHMSYFASLGEYMSERDFFDLWQARGVGIIAKVQDCKYKQVIEFPDNVYIGARIIDIAEDRVTMDCQLVSSKTQSMAAQSKRELDQPTCFTGYMLIIMRATVVSLLALAAAPALALRPQELHQRDVATATQSLLKPTDTGHPPPMTPSPTMTPTQPSSAMDGPSTTTRYTTTATPPASSKPVPTSESPAHQKPATTTSQAAAPVRPTNGPSHIRPPAPVKKPTSGRHRSSAGYRDRHYAHGNSGHYRDSAYDDSDYAADRVDPFEYGAESELVTDMGGPNGEFGFGVGGFSF</sequence>
<organism evidence="2 3">
    <name type="scientific">Dimargaris cristalligena</name>
    <dbReference type="NCBI Taxonomy" id="215637"/>
    <lineage>
        <taxon>Eukaryota</taxon>
        <taxon>Fungi</taxon>
        <taxon>Fungi incertae sedis</taxon>
        <taxon>Zoopagomycota</taxon>
        <taxon>Kickxellomycotina</taxon>
        <taxon>Dimargaritomycetes</taxon>
        <taxon>Dimargaritales</taxon>
        <taxon>Dimargaritaceae</taxon>
        <taxon>Dimargaris</taxon>
    </lineage>
</organism>
<dbReference type="Pfam" id="PF13279">
    <property type="entry name" value="4HBT_2"/>
    <property type="match status" value="1"/>
</dbReference>
<name>A0A4P9ZV47_9FUNG</name>
<evidence type="ECO:0000256" key="1">
    <source>
        <dbReference type="SAM" id="MobiDB-lite"/>
    </source>
</evidence>
<dbReference type="PANTHER" id="PTHR31793">
    <property type="entry name" value="4-HYDROXYBENZOYL-COA THIOESTERASE FAMILY MEMBER"/>
    <property type="match status" value="1"/>
</dbReference>
<keyword evidence="3" id="KW-1185">Reference proteome</keyword>
<dbReference type="InterPro" id="IPR050563">
    <property type="entry name" value="4-hydroxybenzoyl-CoA_TE"/>
</dbReference>
<dbReference type="InterPro" id="IPR029069">
    <property type="entry name" value="HotDog_dom_sf"/>
</dbReference>
<proteinExistence type="predicted"/>
<dbReference type="EMBL" id="ML002494">
    <property type="protein sequence ID" value="RKP37447.1"/>
    <property type="molecule type" value="Genomic_DNA"/>
</dbReference>
<gene>
    <name evidence="2" type="ORF">BJ085DRAFT_38450</name>
</gene>
<accession>A0A4P9ZV47</accession>
<dbReference type="Proteomes" id="UP000268162">
    <property type="component" value="Unassembled WGS sequence"/>
</dbReference>
<dbReference type="CDD" id="cd00586">
    <property type="entry name" value="4HBT"/>
    <property type="match status" value="1"/>
</dbReference>
<evidence type="ECO:0000313" key="2">
    <source>
        <dbReference type="EMBL" id="RKP37447.1"/>
    </source>
</evidence>
<dbReference type="SUPFAM" id="SSF54637">
    <property type="entry name" value="Thioesterase/thiol ester dehydrase-isomerase"/>
    <property type="match status" value="1"/>
</dbReference>